<accession>A0A7J9LFP5</accession>
<comment type="function">
    <text evidence="1">Dirigent proteins impart stereoselectivity on the phenoxy radical-coupling reaction, yielding optically active lignans from two molecules of coniferyl alcohol in the biosynthesis of lignans, flavonolignans, and alkaloids and thus plays a central role in plant secondary metabolism.</text>
</comment>
<dbReference type="OrthoDB" id="1864232at2759"/>
<keyword evidence="1" id="KW-0052">Apoplast</keyword>
<dbReference type="GO" id="GO:0048046">
    <property type="term" value="C:apoplast"/>
    <property type="evidence" value="ECO:0007669"/>
    <property type="project" value="UniProtKB-SubCell"/>
</dbReference>
<feature type="non-terminal residue" evidence="2">
    <location>
        <position position="133"/>
    </location>
</feature>
<reference evidence="2 3" key="1">
    <citation type="journal article" date="2019" name="Genome Biol. Evol.">
        <title>Insights into the evolution of the New World diploid cottons (Gossypium, subgenus Houzingenia) based on genome sequencing.</title>
        <authorList>
            <person name="Grover C.E."/>
            <person name="Arick M.A. 2nd"/>
            <person name="Thrash A."/>
            <person name="Conover J.L."/>
            <person name="Sanders W.S."/>
            <person name="Peterson D.G."/>
            <person name="Frelichowski J.E."/>
            <person name="Scheffler J.A."/>
            <person name="Scheffler B.E."/>
            <person name="Wendel J.F."/>
        </authorList>
    </citation>
    <scope>NUCLEOTIDE SEQUENCE [LARGE SCALE GENOMIC DNA]</scope>
    <source>
        <strain evidence="2">1</strain>
        <tissue evidence="2">Leaf</tissue>
    </source>
</reference>
<dbReference type="PANTHER" id="PTHR21495">
    <property type="entry name" value="NUCLEOPORIN-RELATED"/>
    <property type="match status" value="1"/>
</dbReference>
<comment type="subunit">
    <text evidence="1">Homodimer.</text>
</comment>
<comment type="similarity">
    <text evidence="1">Belongs to the plant dirigent protein family.</text>
</comment>
<evidence type="ECO:0000313" key="3">
    <source>
        <dbReference type="Proteomes" id="UP000593576"/>
    </source>
</evidence>
<gene>
    <name evidence="2" type="ORF">Goshw_013921</name>
</gene>
<keyword evidence="3" id="KW-1185">Reference proteome</keyword>
<organism evidence="2 3">
    <name type="scientific">Gossypium schwendimanii</name>
    <name type="common">Cotton</name>
    <dbReference type="NCBI Taxonomy" id="34291"/>
    <lineage>
        <taxon>Eukaryota</taxon>
        <taxon>Viridiplantae</taxon>
        <taxon>Streptophyta</taxon>
        <taxon>Embryophyta</taxon>
        <taxon>Tracheophyta</taxon>
        <taxon>Spermatophyta</taxon>
        <taxon>Magnoliopsida</taxon>
        <taxon>eudicotyledons</taxon>
        <taxon>Gunneridae</taxon>
        <taxon>Pentapetalae</taxon>
        <taxon>rosids</taxon>
        <taxon>malvids</taxon>
        <taxon>Malvales</taxon>
        <taxon>Malvaceae</taxon>
        <taxon>Malvoideae</taxon>
        <taxon>Gossypium</taxon>
    </lineage>
</organism>
<evidence type="ECO:0000313" key="2">
    <source>
        <dbReference type="EMBL" id="MBA0857550.1"/>
    </source>
</evidence>
<dbReference type="EMBL" id="JABFAF010000006">
    <property type="protein sequence ID" value="MBA0857550.1"/>
    <property type="molecule type" value="Genomic_DNA"/>
</dbReference>
<comment type="subcellular location">
    <subcellularLocation>
        <location evidence="1">Secreted</location>
        <location evidence="1">Extracellular space</location>
        <location evidence="1">Apoplast</location>
    </subcellularLocation>
</comment>
<comment type="caution">
    <text evidence="2">The sequence shown here is derived from an EMBL/GenBank/DDBJ whole genome shotgun (WGS) entry which is preliminary data.</text>
</comment>
<evidence type="ECO:0000256" key="1">
    <source>
        <dbReference type="RuleBase" id="RU363099"/>
    </source>
</evidence>
<dbReference type="InterPro" id="IPR004265">
    <property type="entry name" value="Dirigent"/>
</dbReference>
<dbReference type="Pfam" id="PF03018">
    <property type="entry name" value="Dirigent"/>
    <property type="match status" value="1"/>
</dbReference>
<sequence>MDFESYSKDLEVLEGVFFDIDAFHNEIGDVRFIHMQREANGLTNGLAKLGLDRLRIFLACGENSSAVMIARPNITQASSFQFGRLFAIDDLFILEPEPTSTLIGNAQVLYVSSSRDPVVFTSVMYADFAFTNG</sequence>
<proteinExistence type="inferred from homology"/>
<dbReference type="Proteomes" id="UP000593576">
    <property type="component" value="Unassembled WGS sequence"/>
</dbReference>
<dbReference type="AlphaFoldDB" id="A0A7J9LFP5"/>
<name>A0A7J9LFP5_GOSSC</name>
<keyword evidence="1" id="KW-0964">Secreted</keyword>
<protein>
    <recommendedName>
        <fullName evidence="1">Dirigent protein</fullName>
    </recommendedName>
</protein>